<keyword evidence="3" id="KW-0949">S-adenosyl-L-methionine</keyword>
<dbReference type="InterPro" id="IPR029063">
    <property type="entry name" value="SAM-dependent_MTases_sf"/>
</dbReference>
<name>A0A3A8Q924_9BACT</name>
<accession>A0A3A8Q924</accession>
<organism evidence="4 5">
    <name type="scientific">Corallococcus llansteffanensis</name>
    <dbReference type="NCBI Taxonomy" id="2316731"/>
    <lineage>
        <taxon>Bacteria</taxon>
        <taxon>Pseudomonadati</taxon>
        <taxon>Myxococcota</taxon>
        <taxon>Myxococcia</taxon>
        <taxon>Myxococcales</taxon>
        <taxon>Cystobacterineae</taxon>
        <taxon>Myxococcaceae</taxon>
        <taxon>Corallococcus</taxon>
    </lineage>
</organism>
<proteinExistence type="predicted"/>
<sequence>MGITMSPHEYATAFRLLAATARHPENIGQVVEARLLPRLPAHPALLDVGAGSGRVAERLAKHFGSLTLLEPNPEQIAGLALEKAKVLLEPLERFDSPDRYELVVCSHVLYHVPFSEWGGFIDRLLSLVRPGGYCLIAMAAARGPTYELCRDFVANLLFSEQVAATVQQKGLPYDVVATMSGFHAKTFEEMYTLCRFFVFEGCFTAAQLAALSEKEARELDARIRVHAERCRGADGEYHLEQDEDLIILPRGEPLPYRGAKSNVVTN</sequence>
<evidence type="ECO:0000256" key="1">
    <source>
        <dbReference type="ARBA" id="ARBA00022603"/>
    </source>
</evidence>
<gene>
    <name evidence="4" type="ORF">D7V93_09770</name>
</gene>
<reference evidence="5" key="1">
    <citation type="submission" date="2018-09" db="EMBL/GenBank/DDBJ databases">
        <authorList>
            <person name="Livingstone P.G."/>
            <person name="Whitworth D.E."/>
        </authorList>
    </citation>
    <scope>NUCLEOTIDE SEQUENCE [LARGE SCALE GENOMIC DNA]</scope>
    <source>
        <strain evidence="5">CA051B</strain>
    </source>
</reference>
<dbReference type="Gene3D" id="3.40.50.150">
    <property type="entry name" value="Vaccinia Virus protein VP39"/>
    <property type="match status" value="1"/>
</dbReference>
<keyword evidence="2 4" id="KW-0808">Transferase</keyword>
<keyword evidence="1 4" id="KW-0489">Methyltransferase</keyword>
<dbReference type="Proteomes" id="UP000272888">
    <property type="component" value="Unassembled WGS sequence"/>
</dbReference>
<dbReference type="PANTHER" id="PTHR43464:SF19">
    <property type="entry name" value="UBIQUINONE BIOSYNTHESIS O-METHYLTRANSFERASE, MITOCHONDRIAL"/>
    <property type="match status" value="1"/>
</dbReference>
<dbReference type="GO" id="GO:0008168">
    <property type="term" value="F:methyltransferase activity"/>
    <property type="evidence" value="ECO:0007669"/>
    <property type="project" value="UniProtKB-KW"/>
</dbReference>
<dbReference type="AlphaFoldDB" id="A0A3A8Q924"/>
<keyword evidence="5" id="KW-1185">Reference proteome</keyword>
<protein>
    <submittedName>
        <fullName evidence="4">Class I SAM-dependent methyltransferase</fullName>
    </submittedName>
</protein>
<comment type="caution">
    <text evidence="4">The sequence shown here is derived from an EMBL/GenBank/DDBJ whole genome shotgun (WGS) entry which is preliminary data.</text>
</comment>
<evidence type="ECO:0000313" key="4">
    <source>
        <dbReference type="EMBL" id="RKH62705.1"/>
    </source>
</evidence>
<dbReference type="RefSeq" id="WP_120643134.1">
    <property type="nucleotide sequence ID" value="NZ_RAWB01000075.1"/>
</dbReference>
<dbReference type="SUPFAM" id="SSF53335">
    <property type="entry name" value="S-adenosyl-L-methionine-dependent methyltransferases"/>
    <property type="match status" value="1"/>
</dbReference>
<evidence type="ECO:0000313" key="5">
    <source>
        <dbReference type="Proteomes" id="UP000272888"/>
    </source>
</evidence>
<evidence type="ECO:0000256" key="3">
    <source>
        <dbReference type="ARBA" id="ARBA00022691"/>
    </source>
</evidence>
<dbReference type="EMBL" id="RAWB01000075">
    <property type="protein sequence ID" value="RKH62705.1"/>
    <property type="molecule type" value="Genomic_DNA"/>
</dbReference>
<dbReference type="CDD" id="cd02440">
    <property type="entry name" value="AdoMet_MTases"/>
    <property type="match status" value="1"/>
</dbReference>
<dbReference type="Pfam" id="PF13489">
    <property type="entry name" value="Methyltransf_23"/>
    <property type="match status" value="1"/>
</dbReference>
<dbReference type="PANTHER" id="PTHR43464">
    <property type="entry name" value="METHYLTRANSFERASE"/>
    <property type="match status" value="1"/>
</dbReference>
<dbReference type="GO" id="GO:0032259">
    <property type="term" value="P:methylation"/>
    <property type="evidence" value="ECO:0007669"/>
    <property type="project" value="UniProtKB-KW"/>
</dbReference>
<evidence type="ECO:0000256" key="2">
    <source>
        <dbReference type="ARBA" id="ARBA00022679"/>
    </source>
</evidence>